<dbReference type="PANTHER" id="PTHR43408:SF2">
    <property type="entry name" value="FMN REDUCTASE (NADPH)"/>
    <property type="match status" value="1"/>
</dbReference>
<evidence type="ECO:0000256" key="3">
    <source>
        <dbReference type="ARBA" id="ARBA00022643"/>
    </source>
</evidence>
<evidence type="ECO:0000256" key="1">
    <source>
        <dbReference type="ARBA" id="ARBA00005990"/>
    </source>
</evidence>
<dbReference type="SUPFAM" id="SSF52218">
    <property type="entry name" value="Flavoproteins"/>
    <property type="match status" value="1"/>
</dbReference>
<gene>
    <name evidence="6" type="primary">msuE</name>
    <name evidence="6" type="ORF">GCM10010961_27120</name>
</gene>
<protein>
    <submittedName>
        <fullName evidence="6">FMN reductase (NADPH)</fullName>
    </submittedName>
</protein>
<dbReference type="RefSeq" id="WP_028094020.1">
    <property type="nucleotide sequence ID" value="NZ_BNAP01000012.1"/>
</dbReference>
<reference evidence="6" key="2">
    <citation type="submission" date="2020-09" db="EMBL/GenBank/DDBJ databases">
        <authorList>
            <person name="Sun Q."/>
            <person name="Zhou Y."/>
        </authorList>
    </citation>
    <scope>NUCLEOTIDE SEQUENCE</scope>
    <source>
        <strain evidence="6">CGMCC 1.7081</strain>
    </source>
</reference>
<evidence type="ECO:0000313" key="7">
    <source>
        <dbReference type="Proteomes" id="UP000611500"/>
    </source>
</evidence>
<dbReference type="Proteomes" id="UP000611500">
    <property type="component" value="Unassembled WGS sequence"/>
</dbReference>
<evidence type="ECO:0000256" key="4">
    <source>
        <dbReference type="ARBA" id="ARBA00023002"/>
    </source>
</evidence>
<dbReference type="PANTHER" id="PTHR43408">
    <property type="entry name" value="FMN REDUCTASE (NADPH)"/>
    <property type="match status" value="1"/>
</dbReference>
<dbReference type="Gene3D" id="3.40.50.360">
    <property type="match status" value="1"/>
</dbReference>
<dbReference type="EMBL" id="BNAP01000012">
    <property type="protein sequence ID" value="GHG94178.1"/>
    <property type="molecule type" value="Genomic_DNA"/>
</dbReference>
<evidence type="ECO:0000313" key="6">
    <source>
        <dbReference type="EMBL" id="GHG94178.1"/>
    </source>
</evidence>
<dbReference type="InterPro" id="IPR029039">
    <property type="entry name" value="Flavoprotein-like_sf"/>
</dbReference>
<organism evidence="6 7">
    <name type="scientific">Pseudodonghicola xiamenensis</name>
    <dbReference type="NCBI Taxonomy" id="337702"/>
    <lineage>
        <taxon>Bacteria</taxon>
        <taxon>Pseudomonadati</taxon>
        <taxon>Pseudomonadota</taxon>
        <taxon>Alphaproteobacteria</taxon>
        <taxon>Rhodobacterales</taxon>
        <taxon>Paracoccaceae</taxon>
        <taxon>Pseudodonghicola</taxon>
    </lineage>
</organism>
<dbReference type="InterPro" id="IPR051814">
    <property type="entry name" value="NAD(P)H-dep_FMN_reductase"/>
</dbReference>
<feature type="domain" description="NADPH-dependent FMN reductase-like" evidence="5">
    <location>
        <begin position="6"/>
        <end position="145"/>
    </location>
</feature>
<keyword evidence="7" id="KW-1185">Reference proteome</keyword>
<dbReference type="InterPro" id="IPR005025">
    <property type="entry name" value="FMN_Rdtase-like_dom"/>
</dbReference>
<sequence>MTEPLNLFAFSGSHSSNSKTAILIDAVVEEIARTLPIRVTSANIAPFMDNPLGQRRKDLPETARAILDGIENADLLVMGSPVYKGSYSGAFKHVIDMIEPEGLLHKPVLLCAAGGGQRHALMVEHQLRPLFGFFGAASAPIAIYASAADFTEDKITDPALQDRIRLAVKGFAQMVNTI</sequence>
<dbReference type="AlphaFoldDB" id="A0A8J3H8P3"/>
<proteinExistence type="inferred from homology"/>
<evidence type="ECO:0000256" key="2">
    <source>
        <dbReference type="ARBA" id="ARBA00022630"/>
    </source>
</evidence>
<accession>A0A8J3H8P3</accession>
<name>A0A8J3H8P3_9RHOB</name>
<evidence type="ECO:0000259" key="5">
    <source>
        <dbReference type="Pfam" id="PF03358"/>
    </source>
</evidence>
<keyword evidence="2" id="KW-0285">Flavoprotein</keyword>
<keyword evidence="3" id="KW-0288">FMN</keyword>
<comment type="similarity">
    <text evidence="1">Belongs to the SsuE family.</text>
</comment>
<dbReference type="Pfam" id="PF03358">
    <property type="entry name" value="FMN_red"/>
    <property type="match status" value="1"/>
</dbReference>
<reference evidence="6" key="1">
    <citation type="journal article" date="2014" name="Int. J. Syst. Evol. Microbiol.">
        <title>Complete genome sequence of Corynebacterium casei LMG S-19264T (=DSM 44701T), isolated from a smear-ripened cheese.</title>
        <authorList>
            <consortium name="US DOE Joint Genome Institute (JGI-PGF)"/>
            <person name="Walter F."/>
            <person name="Albersmeier A."/>
            <person name="Kalinowski J."/>
            <person name="Ruckert C."/>
        </authorList>
    </citation>
    <scope>NUCLEOTIDE SEQUENCE</scope>
    <source>
        <strain evidence="6">CGMCC 1.7081</strain>
    </source>
</reference>
<dbReference type="GO" id="GO:0016491">
    <property type="term" value="F:oxidoreductase activity"/>
    <property type="evidence" value="ECO:0007669"/>
    <property type="project" value="UniProtKB-KW"/>
</dbReference>
<comment type="caution">
    <text evidence="6">The sequence shown here is derived from an EMBL/GenBank/DDBJ whole genome shotgun (WGS) entry which is preliminary data.</text>
</comment>
<keyword evidence="4" id="KW-0560">Oxidoreductase</keyword>